<keyword evidence="5" id="KW-1185">Reference proteome</keyword>
<dbReference type="Pfam" id="PF23714">
    <property type="entry name" value="Rv3627c_N"/>
    <property type="match status" value="1"/>
</dbReference>
<dbReference type="PRINTS" id="PR00922">
    <property type="entry name" value="DADACBPTASE3"/>
</dbReference>
<dbReference type="InterPro" id="IPR012338">
    <property type="entry name" value="Beta-lactam/transpept-like"/>
</dbReference>
<sequence>MFIGLAVLAFVAAVVAAATFFTSGGHGSSGAHVAVPPPRAPIVKPGMVPVADTAETPSAAAMAAVLAPVAADPNLGRLGGRITDALTGKELWQVADDVPLVPASTNKVLTAAAALLTLDRQARISTRVVAGSQNAQGPIVLVGAGDPTLSAAPPDVPTWYRGAPRISDLVEQIHRSGMTPTTVQVDTSAFSGPTMAQGWDPTDIDNGDIAPIESVMIDCGRIQPSTVNSRRSKTPALDAGRELAKALGLDPAAVTIASAPSGARQLAVVQSAPLVQRLGEMMDHSDNVLAESIAREVAAAINRPRSFAGAVDAVTNRLSTAHVDTTGATLVDSSGLSVDDRLTAKTLDGTVQAAAGPDQPSLRALLDLLPIAGGSGTLADRFLDQATNQGPAGWLRAKTGSLTAINSLVGVVTDRTGRVLTFAFISNAAGPNGRNAMDALATRLWTCGCT</sequence>
<comment type="caution">
    <text evidence="4">The sequence shown here is derived from an EMBL/GenBank/DDBJ whole genome shotgun (WGS) entry which is preliminary data.</text>
</comment>
<dbReference type="PANTHER" id="PTHR30023">
    <property type="entry name" value="D-ALANYL-D-ALANINE CARBOXYPEPTIDASE"/>
    <property type="match status" value="1"/>
</dbReference>
<dbReference type="SUPFAM" id="SSF56601">
    <property type="entry name" value="beta-lactamase/transpeptidase-like"/>
    <property type="match status" value="1"/>
</dbReference>
<dbReference type="InterPro" id="IPR056340">
    <property type="entry name" value="Rv3627c-like_N"/>
</dbReference>
<dbReference type="InterPro" id="IPR000667">
    <property type="entry name" value="Peptidase_S13"/>
</dbReference>
<keyword evidence="4" id="KW-0645">Protease</keyword>
<dbReference type="PANTHER" id="PTHR30023:SF0">
    <property type="entry name" value="PENICILLIN-SENSITIVE CARBOXYPEPTIDASE A"/>
    <property type="match status" value="1"/>
</dbReference>
<feature type="domain" description="Carboxypeptidase Rv3627c-like N-terminal" evidence="3">
    <location>
        <begin position="2"/>
        <end position="49"/>
    </location>
</feature>
<dbReference type="AlphaFoldDB" id="A0A1X1U4E3"/>
<evidence type="ECO:0000256" key="1">
    <source>
        <dbReference type="ARBA" id="ARBA00006096"/>
    </source>
</evidence>
<keyword evidence="2" id="KW-0378">Hydrolase</keyword>
<organism evidence="4 5">
    <name type="scientific">Mycobacterium florentinum</name>
    <dbReference type="NCBI Taxonomy" id="292462"/>
    <lineage>
        <taxon>Bacteria</taxon>
        <taxon>Bacillati</taxon>
        <taxon>Actinomycetota</taxon>
        <taxon>Actinomycetes</taxon>
        <taxon>Mycobacteriales</taxon>
        <taxon>Mycobacteriaceae</taxon>
        <taxon>Mycobacterium</taxon>
        <taxon>Mycobacterium simiae complex</taxon>
    </lineage>
</organism>
<protein>
    <submittedName>
        <fullName evidence="4">D-alanyl-D-alanine carboxypeptidase</fullName>
    </submittedName>
</protein>
<keyword evidence="4" id="KW-0121">Carboxypeptidase</keyword>
<evidence type="ECO:0000313" key="4">
    <source>
        <dbReference type="EMBL" id="ORV51677.1"/>
    </source>
</evidence>
<dbReference type="STRING" id="292462.AWC05_26115"/>
<dbReference type="GO" id="GO:0004185">
    <property type="term" value="F:serine-type carboxypeptidase activity"/>
    <property type="evidence" value="ECO:0007669"/>
    <property type="project" value="InterPro"/>
</dbReference>
<evidence type="ECO:0000256" key="2">
    <source>
        <dbReference type="ARBA" id="ARBA00022801"/>
    </source>
</evidence>
<dbReference type="Pfam" id="PF02113">
    <property type="entry name" value="Peptidase_S13"/>
    <property type="match status" value="2"/>
</dbReference>
<comment type="similarity">
    <text evidence="1">Belongs to the peptidase S13 family.</text>
</comment>
<evidence type="ECO:0000313" key="5">
    <source>
        <dbReference type="Proteomes" id="UP000193010"/>
    </source>
</evidence>
<evidence type="ECO:0000259" key="3">
    <source>
        <dbReference type="Pfam" id="PF23714"/>
    </source>
</evidence>
<dbReference type="GO" id="GO:0006508">
    <property type="term" value="P:proteolysis"/>
    <property type="evidence" value="ECO:0007669"/>
    <property type="project" value="InterPro"/>
</dbReference>
<dbReference type="NCBIfam" id="TIGR00666">
    <property type="entry name" value="PBP4"/>
    <property type="match status" value="2"/>
</dbReference>
<proteinExistence type="inferred from homology"/>
<gene>
    <name evidence="4" type="ORF">AWC05_26115</name>
</gene>
<dbReference type="Gene3D" id="3.40.710.10">
    <property type="entry name" value="DD-peptidase/beta-lactamase superfamily"/>
    <property type="match status" value="2"/>
</dbReference>
<accession>A0A1X1U4E3</accession>
<dbReference type="EMBL" id="LQOV01000017">
    <property type="protein sequence ID" value="ORV51677.1"/>
    <property type="molecule type" value="Genomic_DNA"/>
</dbReference>
<name>A0A1X1U4E3_MYCFL</name>
<dbReference type="Proteomes" id="UP000193010">
    <property type="component" value="Unassembled WGS sequence"/>
</dbReference>
<reference evidence="4 5" key="1">
    <citation type="submission" date="2016-01" db="EMBL/GenBank/DDBJ databases">
        <title>The new phylogeny of the genus Mycobacterium.</title>
        <authorList>
            <person name="Tarcisio F."/>
            <person name="Conor M."/>
            <person name="Antonella G."/>
            <person name="Elisabetta G."/>
            <person name="Giulia F.S."/>
            <person name="Sara T."/>
            <person name="Anna F."/>
            <person name="Clotilde B."/>
            <person name="Roberto B."/>
            <person name="Veronica D.S."/>
            <person name="Fabio R."/>
            <person name="Monica P."/>
            <person name="Olivier J."/>
            <person name="Enrico T."/>
            <person name="Nicola S."/>
        </authorList>
    </citation>
    <scope>NUCLEOTIDE SEQUENCE [LARGE SCALE GENOMIC DNA]</scope>
    <source>
        <strain evidence="4 5">DSM 44852</strain>
    </source>
</reference>
<dbReference type="GO" id="GO:0000270">
    <property type="term" value="P:peptidoglycan metabolic process"/>
    <property type="evidence" value="ECO:0007669"/>
    <property type="project" value="TreeGrafter"/>
</dbReference>